<gene>
    <name evidence="1" type="ORF">FC21_GL000780</name>
</gene>
<proteinExistence type="predicted"/>
<protein>
    <submittedName>
        <fullName evidence="1">Uncharacterized protein</fullName>
    </submittedName>
</protein>
<name>A0A0R1UPP3_9LACO</name>
<accession>A0A0R1UPP3</accession>
<evidence type="ECO:0000313" key="2">
    <source>
        <dbReference type="Proteomes" id="UP000051084"/>
    </source>
</evidence>
<dbReference type="RefSeq" id="WP_054654002.1">
    <property type="nucleotide sequence ID" value="NZ_AZGC01000020.1"/>
</dbReference>
<organism evidence="1 2">
    <name type="scientific">Limosilactobacillus equigenerosi DSM 18793 = JCM 14505</name>
    <dbReference type="NCBI Taxonomy" id="1423742"/>
    <lineage>
        <taxon>Bacteria</taxon>
        <taxon>Bacillati</taxon>
        <taxon>Bacillota</taxon>
        <taxon>Bacilli</taxon>
        <taxon>Lactobacillales</taxon>
        <taxon>Lactobacillaceae</taxon>
        <taxon>Limosilactobacillus</taxon>
    </lineage>
</organism>
<keyword evidence="2" id="KW-1185">Reference proteome</keyword>
<dbReference type="AlphaFoldDB" id="A0A0R1UPP3"/>
<dbReference type="PATRIC" id="fig|1423742.4.peg.812"/>
<sequence>MDKNEQVVWLAPGQSSEQRSKLHNLAGFIFEAEALTAKLIANQNSNVDYADAKNLEQTLAYALINATDLKKEVRGE</sequence>
<dbReference type="EMBL" id="AZGC01000020">
    <property type="protein sequence ID" value="KRL95193.1"/>
    <property type="molecule type" value="Genomic_DNA"/>
</dbReference>
<dbReference type="Proteomes" id="UP000051084">
    <property type="component" value="Unassembled WGS sequence"/>
</dbReference>
<dbReference type="STRING" id="417373.GCA_001570685_01518"/>
<comment type="caution">
    <text evidence="1">The sequence shown here is derived from an EMBL/GenBank/DDBJ whole genome shotgun (WGS) entry which is preliminary data.</text>
</comment>
<reference evidence="1 2" key="1">
    <citation type="journal article" date="2015" name="Genome Announc.">
        <title>Expanding the biotechnology potential of lactobacilli through comparative genomics of 213 strains and associated genera.</title>
        <authorList>
            <person name="Sun Z."/>
            <person name="Harris H.M."/>
            <person name="McCann A."/>
            <person name="Guo C."/>
            <person name="Argimon S."/>
            <person name="Zhang W."/>
            <person name="Yang X."/>
            <person name="Jeffery I.B."/>
            <person name="Cooney J.C."/>
            <person name="Kagawa T.F."/>
            <person name="Liu W."/>
            <person name="Song Y."/>
            <person name="Salvetti E."/>
            <person name="Wrobel A."/>
            <person name="Rasinkangas P."/>
            <person name="Parkhill J."/>
            <person name="Rea M.C."/>
            <person name="O'Sullivan O."/>
            <person name="Ritari J."/>
            <person name="Douillard F.P."/>
            <person name="Paul Ross R."/>
            <person name="Yang R."/>
            <person name="Briner A.E."/>
            <person name="Felis G.E."/>
            <person name="de Vos W.M."/>
            <person name="Barrangou R."/>
            <person name="Klaenhammer T.R."/>
            <person name="Caufield P.W."/>
            <person name="Cui Y."/>
            <person name="Zhang H."/>
            <person name="O'Toole P.W."/>
        </authorList>
    </citation>
    <scope>NUCLEOTIDE SEQUENCE [LARGE SCALE GENOMIC DNA]</scope>
    <source>
        <strain evidence="1 2">DSM 18793</strain>
    </source>
</reference>
<evidence type="ECO:0000313" key="1">
    <source>
        <dbReference type="EMBL" id="KRL95193.1"/>
    </source>
</evidence>